<dbReference type="PANTHER" id="PTHR11254">
    <property type="entry name" value="HECT DOMAIN UBIQUITIN-PROTEIN LIGASE"/>
    <property type="match status" value="1"/>
</dbReference>
<evidence type="ECO:0000256" key="3">
    <source>
        <dbReference type="ARBA" id="ARBA00012485"/>
    </source>
</evidence>
<evidence type="ECO:0000256" key="2">
    <source>
        <dbReference type="ARBA" id="ARBA00004906"/>
    </source>
</evidence>
<comment type="catalytic activity">
    <reaction evidence="1">
        <text>S-ubiquitinyl-[E2 ubiquitin-conjugating enzyme]-L-cysteine + [acceptor protein]-L-lysine = [E2 ubiquitin-conjugating enzyme]-L-cysteine + N(6)-ubiquitinyl-[acceptor protein]-L-lysine.</text>
        <dbReference type="EC" id="2.3.2.26"/>
    </reaction>
</comment>
<feature type="compositionally biased region" description="Low complexity" evidence="7">
    <location>
        <begin position="958"/>
        <end position="990"/>
    </location>
</feature>
<gene>
    <name evidence="9" type="ORF">GPECTOR_13g778</name>
</gene>
<feature type="compositionally biased region" description="Low complexity" evidence="7">
    <location>
        <begin position="217"/>
        <end position="231"/>
    </location>
</feature>
<accession>A0A150GNC2</accession>
<keyword evidence="5 6" id="KW-0833">Ubl conjugation pathway</keyword>
<dbReference type="GO" id="GO:0006511">
    <property type="term" value="P:ubiquitin-dependent protein catabolic process"/>
    <property type="evidence" value="ECO:0007669"/>
    <property type="project" value="TreeGrafter"/>
</dbReference>
<evidence type="ECO:0000313" key="10">
    <source>
        <dbReference type="Proteomes" id="UP000075714"/>
    </source>
</evidence>
<feature type="compositionally biased region" description="Acidic residues" evidence="7">
    <location>
        <begin position="873"/>
        <end position="898"/>
    </location>
</feature>
<dbReference type="InterPro" id="IPR035983">
    <property type="entry name" value="Hect_E3_ubiquitin_ligase"/>
</dbReference>
<organism evidence="9 10">
    <name type="scientific">Gonium pectorale</name>
    <name type="common">Green alga</name>
    <dbReference type="NCBI Taxonomy" id="33097"/>
    <lineage>
        <taxon>Eukaryota</taxon>
        <taxon>Viridiplantae</taxon>
        <taxon>Chlorophyta</taxon>
        <taxon>core chlorophytes</taxon>
        <taxon>Chlorophyceae</taxon>
        <taxon>CS clade</taxon>
        <taxon>Chlamydomonadales</taxon>
        <taxon>Volvocaceae</taxon>
        <taxon>Gonium</taxon>
    </lineage>
</organism>
<dbReference type="InterPro" id="IPR000569">
    <property type="entry name" value="HECT_dom"/>
</dbReference>
<keyword evidence="4" id="KW-0808">Transferase</keyword>
<dbReference type="SMART" id="SM00119">
    <property type="entry name" value="HECTc"/>
    <property type="match status" value="1"/>
</dbReference>
<feature type="compositionally biased region" description="Acidic residues" evidence="7">
    <location>
        <begin position="771"/>
        <end position="787"/>
    </location>
</feature>
<feature type="domain" description="HECT" evidence="8">
    <location>
        <begin position="458"/>
        <end position="743"/>
    </location>
</feature>
<comment type="pathway">
    <text evidence="2">Protein modification; protein ubiquitination.</text>
</comment>
<feature type="compositionally biased region" description="Low complexity" evidence="7">
    <location>
        <begin position="792"/>
        <end position="864"/>
    </location>
</feature>
<dbReference type="GO" id="GO:0061630">
    <property type="term" value="F:ubiquitin protein ligase activity"/>
    <property type="evidence" value="ECO:0007669"/>
    <property type="project" value="UniProtKB-EC"/>
</dbReference>
<dbReference type="STRING" id="33097.A0A150GNC2"/>
<feature type="domain" description="HECT" evidence="8">
    <location>
        <begin position="1310"/>
        <end position="1347"/>
    </location>
</feature>
<dbReference type="SUPFAM" id="SSF56204">
    <property type="entry name" value="Hect, E3 ligase catalytic domain"/>
    <property type="match status" value="2"/>
</dbReference>
<dbReference type="OrthoDB" id="8068875at2759"/>
<keyword evidence="10" id="KW-1185">Reference proteome</keyword>
<comment type="caution">
    <text evidence="9">The sequence shown here is derived from an EMBL/GenBank/DDBJ whole genome shotgun (WGS) entry which is preliminary data.</text>
</comment>
<evidence type="ECO:0000256" key="7">
    <source>
        <dbReference type="SAM" id="MobiDB-lite"/>
    </source>
</evidence>
<dbReference type="Proteomes" id="UP000075714">
    <property type="component" value="Unassembled WGS sequence"/>
</dbReference>
<dbReference type="PANTHER" id="PTHR11254:SF67">
    <property type="entry name" value="E3 UBIQUITIN-PROTEIN LIGASE HUWE1"/>
    <property type="match status" value="1"/>
</dbReference>
<feature type="region of interest" description="Disordered" evidence="7">
    <location>
        <begin position="751"/>
        <end position="1263"/>
    </location>
</feature>
<protein>
    <recommendedName>
        <fullName evidence="3">HECT-type E3 ubiquitin transferase</fullName>
        <ecNumber evidence="3">2.3.2.26</ecNumber>
    </recommendedName>
</protein>
<name>A0A150GNC2_GONPE</name>
<reference evidence="10" key="1">
    <citation type="journal article" date="2016" name="Nat. Commun.">
        <title>The Gonium pectorale genome demonstrates co-option of cell cycle regulation during the evolution of multicellularity.</title>
        <authorList>
            <person name="Hanschen E.R."/>
            <person name="Marriage T.N."/>
            <person name="Ferris P.J."/>
            <person name="Hamaji T."/>
            <person name="Toyoda A."/>
            <person name="Fujiyama A."/>
            <person name="Neme R."/>
            <person name="Noguchi H."/>
            <person name="Minakuchi Y."/>
            <person name="Suzuki M."/>
            <person name="Kawai-Toyooka H."/>
            <person name="Smith D.R."/>
            <person name="Sparks H."/>
            <person name="Anderson J."/>
            <person name="Bakaric R."/>
            <person name="Luria V."/>
            <person name="Karger A."/>
            <person name="Kirschner M.W."/>
            <person name="Durand P.M."/>
            <person name="Michod R.E."/>
            <person name="Nozaki H."/>
            <person name="Olson B.J."/>
        </authorList>
    </citation>
    <scope>NUCLEOTIDE SEQUENCE [LARGE SCALE GENOMIC DNA]</scope>
    <source>
        <strain evidence="10">NIES-2863</strain>
    </source>
</reference>
<feature type="compositionally biased region" description="Low complexity" evidence="7">
    <location>
        <begin position="1159"/>
        <end position="1168"/>
    </location>
</feature>
<dbReference type="EMBL" id="LSYV01000014">
    <property type="protein sequence ID" value="KXZ51291.1"/>
    <property type="molecule type" value="Genomic_DNA"/>
</dbReference>
<evidence type="ECO:0000256" key="1">
    <source>
        <dbReference type="ARBA" id="ARBA00000885"/>
    </source>
</evidence>
<comment type="caution">
    <text evidence="6">Lacks conserved residue(s) required for the propagation of feature annotation.</text>
</comment>
<dbReference type="GO" id="GO:0005737">
    <property type="term" value="C:cytoplasm"/>
    <property type="evidence" value="ECO:0007669"/>
    <property type="project" value="TreeGrafter"/>
</dbReference>
<dbReference type="Gene3D" id="3.30.2160.10">
    <property type="entry name" value="Hect, E3 ligase catalytic domain"/>
    <property type="match status" value="1"/>
</dbReference>
<dbReference type="EC" id="2.3.2.26" evidence="3"/>
<evidence type="ECO:0000259" key="8">
    <source>
        <dbReference type="PROSITE" id="PS50237"/>
    </source>
</evidence>
<evidence type="ECO:0000256" key="4">
    <source>
        <dbReference type="ARBA" id="ARBA00022679"/>
    </source>
</evidence>
<feature type="compositionally biased region" description="Gly residues" evidence="7">
    <location>
        <begin position="924"/>
        <end position="941"/>
    </location>
</feature>
<dbReference type="Gene3D" id="3.30.2410.10">
    <property type="entry name" value="Hect, E3 ligase catalytic domain"/>
    <property type="match status" value="1"/>
</dbReference>
<dbReference type="InterPro" id="IPR050409">
    <property type="entry name" value="E3_ubiq-protein_ligase"/>
</dbReference>
<feature type="compositionally biased region" description="Low complexity" evidence="7">
    <location>
        <begin position="1252"/>
        <end position="1263"/>
    </location>
</feature>
<evidence type="ECO:0000256" key="6">
    <source>
        <dbReference type="PROSITE-ProRule" id="PRU00104"/>
    </source>
</evidence>
<feature type="active site" description="Glycyl thioester intermediate" evidence="6">
    <location>
        <position position="1316"/>
    </location>
</feature>
<proteinExistence type="predicted"/>
<feature type="compositionally biased region" description="Low complexity" evidence="7">
    <location>
        <begin position="1185"/>
        <end position="1201"/>
    </location>
</feature>
<dbReference type="Pfam" id="PF00632">
    <property type="entry name" value="HECT"/>
    <property type="match status" value="2"/>
</dbReference>
<sequence length="1347" mass="133867">MTSGRNNAGEEEEGCRRSKMARTGYKHPALFELANGPNQDNFATSVHRLFYTSSWSVAAAASAAKPGGSSTTSPGAGGSAPALATEAGLLKLLSHKHVTPRAKEVLRVVPEEFRAVLAKVMMTQIATELKATLAGVTHILQVLKGDPTATSPVPSSLPKAWLATGTLLSAFSEAFKAGSAPTARQGAEPGGGTAGAASRVGIAAPAPSSKPPDAEAKGAAAGDGNGAQAPAQSAARGDSPPDANDANGDAEMTDVPDAAADTAQAGEAGPKPGICDSVTAQAEAEPESDPQDALAQLLEEVSAALREAVTGAHGVSRMALLLRGEATTKFTSASAFMPAALSINELIGHLDALACVGAALGPSVTDRLRPGISSLLTSAAIKELLGAGKVYITTVIAAGALTRDLSIDAVIPQSLRNGYMAAVLTPLETGALLNERRAPQVLAYRNSITESSYYQVMDAEALPYGVNVRFEDEQEAEGMGVVREWLSQIAADLFAPERGLFIRGASDRRVVHPSPLSPLQDDYKGYMRFAGRIVGLALRANVPLGAVISTGLFKYLTGRKAGLQDLEQIDSQMYTTCQNILANPGAEASDLYHVWHTSTSTAAPAAAAGASCSGRPEVEVELLPGGSSLRVTDANKAEYVELLANYLVIGAVEEQCAAFLLGLQDTAAHLPEDARLRRAFLAPMQLDDLNRITAGESVLDPDEWMAHTDVAGFDSEEEQDCLDMFWQLVGEYSPEDRQRLLQLADPAAAAAGARGPSLSGDGPRSHRLDGDGLDGDDADQEEGGEEPVESRAPQPAGQAGPQAAATATAGAGPQAAAAVATAPQEGGQAAASAGGPAAPAPDAAHAAAAAGAGARAASAAPSADGGDGGEVPYAEEEYDEGGEGDGMDYGDEEGEDEEFQRQLAMALALSLQEMPPAEQAPQGGPAGGQGSAGPSGGGAGPSSGDASGAGPSDGGTGSSASDDNAAGATAAAAGYNAATADATPPADATASGGGDGSQVEGTFGEAQPAAGDASGAGVGSEGGASAEAPHEAGEAVPAADAPNTETVGTSAQPATADVDGDTEMNLEPAAPAAAGGDAADAPAPAPNSAQDNSAALATASAPTGAGAAAGPAGAEVSSAEARHTGVQLAEEGIRAAAPALQDDMETGVASDGATGGAAGAPEAGADGARTVSEAAQGPGDRLPPAAAGADGTAAASGAAGDEVGEEEPRQDAPQSPAPGHGAAPMDVASPEPPPAAPPSQLQHALERQPQEAAPAGDAGTGAAPMDVEAADAAQESAPAPAAEAGASAPSAEAAVVVATPVAAPRVAPLLPQARTCFLQLNLPVYESLEDMRRAFSIALDNMSFGLH</sequence>
<feature type="compositionally biased region" description="Polar residues" evidence="7">
    <location>
        <begin position="1043"/>
        <end position="1053"/>
    </location>
</feature>
<feature type="compositionally biased region" description="Low complexity" evidence="7">
    <location>
        <begin position="257"/>
        <end position="269"/>
    </location>
</feature>
<dbReference type="PROSITE" id="PS50237">
    <property type="entry name" value="HECT"/>
    <property type="match status" value="2"/>
</dbReference>
<evidence type="ECO:0000256" key="5">
    <source>
        <dbReference type="ARBA" id="ARBA00022786"/>
    </source>
</evidence>
<feature type="region of interest" description="Disordered" evidence="7">
    <location>
        <begin position="180"/>
        <end position="291"/>
    </location>
</feature>
<dbReference type="GO" id="GO:0000209">
    <property type="term" value="P:protein polyubiquitination"/>
    <property type="evidence" value="ECO:0007669"/>
    <property type="project" value="TreeGrafter"/>
</dbReference>
<dbReference type="Gene3D" id="3.90.1750.10">
    <property type="entry name" value="Hect, E3 ligase catalytic domains"/>
    <property type="match status" value="1"/>
</dbReference>
<evidence type="ECO:0000313" key="9">
    <source>
        <dbReference type="EMBL" id="KXZ51291.1"/>
    </source>
</evidence>
<feature type="compositionally biased region" description="Low complexity" evidence="7">
    <location>
        <begin position="1068"/>
        <end position="1119"/>
    </location>
</feature>